<reference evidence="1 2" key="1">
    <citation type="submission" date="2024-06" db="EMBL/GenBank/DDBJ databases">
        <title>The Natural Products Discovery Center: Release of the First 8490 Sequenced Strains for Exploring Actinobacteria Biosynthetic Diversity.</title>
        <authorList>
            <person name="Kalkreuter E."/>
            <person name="Kautsar S.A."/>
            <person name="Yang D."/>
            <person name="Bader C.D."/>
            <person name="Teijaro C.N."/>
            <person name="Fluegel L."/>
            <person name="Davis C.M."/>
            <person name="Simpson J.R."/>
            <person name="Lauterbach L."/>
            <person name="Steele A.D."/>
            <person name="Gui C."/>
            <person name="Meng S."/>
            <person name="Li G."/>
            <person name="Viehrig K."/>
            <person name="Ye F."/>
            <person name="Su P."/>
            <person name="Kiefer A.F."/>
            <person name="Nichols A."/>
            <person name="Cepeda A.J."/>
            <person name="Yan W."/>
            <person name="Fan B."/>
            <person name="Jiang Y."/>
            <person name="Adhikari A."/>
            <person name="Zheng C.-J."/>
            <person name="Schuster L."/>
            <person name="Cowan T.M."/>
            <person name="Smanski M.J."/>
            <person name="Chevrette M.G."/>
            <person name="De Carvalho L.P.S."/>
            <person name="Shen B."/>
        </authorList>
    </citation>
    <scope>NUCLEOTIDE SEQUENCE [LARGE SCALE GENOMIC DNA]</scope>
    <source>
        <strain evidence="1 2">NPDC046838</strain>
    </source>
</reference>
<organism evidence="1 2">
    <name type="scientific">Streptomyces atriruber</name>
    <dbReference type="NCBI Taxonomy" id="545121"/>
    <lineage>
        <taxon>Bacteria</taxon>
        <taxon>Bacillati</taxon>
        <taxon>Actinomycetota</taxon>
        <taxon>Actinomycetes</taxon>
        <taxon>Kitasatosporales</taxon>
        <taxon>Streptomycetaceae</taxon>
        <taxon>Streptomyces</taxon>
    </lineage>
</organism>
<proteinExistence type="predicted"/>
<dbReference type="RefSeq" id="WP_359358861.1">
    <property type="nucleotide sequence ID" value="NZ_JBEYXV010000039.1"/>
</dbReference>
<protein>
    <submittedName>
        <fullName evidence="1">Uncharacterized protein</fullName>
    </submittedName>
</protein>
<evidence type="ECO:0000313" key="2">
    <source>
        <dbReference type="Proteomes" id="UP001551176"/>
    </source>
</evidence>
<sequence length="130" mass="14563">MVRLSLAGTGLHRYSRAHCRHDRDAARAEVLRLEAVIRGLDTTAAEQAERIAQLEADAVDVSVERQLRLLAEEKADEAEVRYLALKARVDNEHTITVPPMRRPIDEDDKPTEPAGIEVRTLREAFAARTA</sequence>
<accession>A0ABV3C1V6</accession>
<name>A0ABV3C1V6_9ACTN</name>
<dbReference type="EMBL" id="JBEYXV010000039">
    <property type="protein sequence ID" value="MEU6826990.1"/>
    <property type="molecule type" value="Genomic_DNA"/>
</dbReference>
<evidence type="ECO:0000313" key="1">
    <source>
        <dbReference type="EMBL" id="MEU6826990.1"/>
    </source>
</evidence>
<dbReference type="Proteomes" id="UP001551176">
    <property type="component" value="Unassembled WGS sequence"/>
</dbReference>
<gene>
    <name evidence="1" type="ORF">ABZ921_40825</name>
</gene>
<comment type="caution">
    <text evidence="1">The sequence shown here is derived from an EMBL/GenBank/DDBJ whole genome shotgun (WGS) entry which is preliminary data.</text>
</comment>
<keyword evidence="2" id="KW-1185">Reference proteome</keyword>